<reference evidence="3" key="2">
    <citation type="submission" date="2021-01" db="EMBL/GenBank/DDBJ databases">
        <authorList>
            <person name="Mieszkin S."/>
            <person name="Pouder E."/>
            <person name="Alain K."/>
        </authorList>
    </citation>
    <scope>NUCLEOTIDE SEQUENCE</scope>
    <source>
        <strain evidence="3">HW T2.11</strain>
    </source>
</reference>
<comment type="caution">
    <text evidence="3">The sequence shown here is derived from an EMBL/GenBank/DDBJ whole genome shotgun (WGS) entry which is preliminary data.</text>
</comment>
<evidence type="ECO:0000313" key="4">
    <source>
        <dbReference type="Proteomes" id="UP000708298"/>
    </source>
</evidence>
<dbReference type="SUPFAM" id="SSF51905">
    <property type="entry name" value="FAD/NAD(P)-binding domain"/>
    <property type="match status" value="1"/>
</dbReference>
<protein>
    <submittedName>
        <fullName evidence="3">FAD-binding oxidoreductase</fullName>
    </submittedName>
</protein>
<keyword evidence="4" id="KW-1185">Reference proteome</keyword>
<reference evidence="3" key="1">
    <citation type="journal article" date="2021" name="Microorganisms">
        <title>Acidisoma silvae sp. nov. and Acidisomacellulosilytica sp. nov., Two Acidophilic Bacteria Isolated from Decaying Wood, Hydrolyzing Cellulose and Producing Poly-3-hydroxybutyrate.</title>
        <authorList>
            <person name="Mieszkin S."/>
            <person name="Pouder E."/>
            <person name="Uroz S."/>
            <person name="Simon-Colin C."/>
            <person name="Alain K."/>
        </authorList>
    </citation>
    <scope>NUCLEOTIDE SEQUENCE</scope>
    <source>
        <strain evidence="3">HW T2.11</strain>
    </source>
</reference>
<dbReference type="Gene3D" id="3.30.9.10">
    <property type="entry name" value="D-Amino Acid Oxidase, subunit A, domain 2"/>
    <property type="match status" value="1"/>
</dbReference>
<dbReference type="SUPFAM" id="SSF54373">
    <property type="entry name" value="FAD-linked reductases, C-terminal domain"/>
    <property type="match status" value="1"/>
</dbReference>
<accession>A0A963YR70</accession>
<dbReference type="InterPro" id="IPR036188">
    <property type="entry name" value="FAD/NAD-bd_sf"/>
</dbReference>
<dbReference type="Pfam" id="PF01266">
    <property type="entry name" value="DAO"/>
    <property type="match status" value="1"/>
</dbReference>
<organism evidence="3 4">
    <name type="scientific">Acidisoma silvae</name>
    <dbReference type="NCBI Taxonomy" id="2802396"/>
    <lineage>
        <taxon>Bacteria</taxon>
        <taxon>Pseudomonadati</taxon>
        <taxon>Pseudomonadota</taxon>
        <taxon>Alphaproteobacteria</taxon>
        <taxon>Acetobacterales</taxon>
        <taxon>Acidocellaceae</taxon>
        <taxon>Acidisoma</taxon>
    </lineage>
</organism>
<dbReference type="PANTHER" id="PTHR13847">
    <property type="entry name" value="SARCOSINE DEHYDROGENASE-RELATED"/>
    <property type="match status" value="1"/>
</dbReference>
<evidence type="ECO:0000256" key="1">
    <source>
        <dbReference type="ARBA" id="ARBA00023002"/>
    </source>
</evidence>
<evidence type="ECO:0000313" key="3">
    <source>
        <dbReference type="EMBL" id="MCB8875623.1"/>
    </source>
</evidence>
<keyword evidence="1" id="KW-0560">Oxidoreductase</keyword>
<sequence>MGLETVFPDDPIDVLIIGAGIVALAAAQKLQAAGRQVALLERGGVAAATSSGNAGALAFSDILPLATSGKIARVPRWLMDPLGPLSIPPGYALRIAPWLLRFWRAGWADRIASSIAAQVAMMGLAEAEMDRMIAESGLGDLIHPDGSLELYESEAEFQDSLPGWTQRTKAGIAFEHVRGAAMADLQPGLSPQFIAGTFVPGWRNVSDPFIFATRLAADVEGRGGIFLQGEASQVFPQESGARVVLTDGRILAAKQVVVAAGAWSRRLTDLLGDYLPLETERGYNTTLPLGSFDLRRQLIFGAHGFVISRLTTGLRVGGAVELGGLDRPPNFKRSAAMLKKAMGFLPGLSAEGGVQWMGFRPSMPDSLPVIGPSRASPHIVYAFGHGHLGLTQSAGTGRLVADLLNGQPPAIDPAPFRPSRFR</sequence>
<dbReference type="EMBL" id="JAESVB010000003">
    <property type="protein sequence ID" value="MCB8875623.1"/>
    <property type="molecule type" value="Genomic_DNA"/>
</dbReference>
<dbReference type="InterPro" id="IPR006076">
    <property type="entry name" value="FAD-dep_OxRdtase"/>
</dbReference>
<dbReference type="Proteomes" id="UP000708298">
    <property type="component" value="Unassembled WGS sequence"/>
</dbReference>
<proteinExistence type="predicted"/>
<dbReference type="GO" id="GO:0005737">
    <property type="term" value="C:cytoplasm"/>
    <property type="evidence" value="ECO:0007669"/>
    <property type="project" value="TreeGrafter"/>
</dbReference>
<gene>
    <name evidence="3" type="ORF">ASILVAE211_10550</name>
</gene>
<dbReference type="Gene3D" id="3.50.50.60">
    <property type="entry name" value="FAD/NAD(P)-binding domain"/>
    <property type="match status" value="2"/>
</dbReference>
<name>A0A963YR70_9PROT</name>
<dbReference type="GO" id="GO:0016491">
    <property type="term" value="F:oxidoreductase activity"/>
    <property type="evidence" value="ECO:0007669"/>
    <property type="project" value="UniProtKB-KW"/>
</dbReference>
<feature type="domain" description="FAD dependent oxidoreductase" evidence="2">
    <location>
        <begin position="13"/>
        <end position="403"/>
    </location>
</feature>
<dbReference type="PANTHER" id="PTHR13847:SF289">
    <property type="entry name" value="GLYCINE OXIDASE"/>
    <property type="match status" value="1"/>
</dbReference>
<evidence type="ECO:0000259" key="2">
    <source>
        <dbReference type="Pfam" id="PF01266"/>
    </source>
</evidence>
<dbReference type="AlphaFoldDB" id="A0A963YR70"/>